<evidence type="ECO:0000313" key="7">
    <source>
        <dbReference type="Proteomes" id="UP000515154"/>
    </source>
</evidence>
<sequence length="426" mass="49484">MGKIKGDKHKSKNPHLADQILEDKSVRPPGRTKDKQNRQDSDDEFVDEKLSRKILEQARAQQEELEEEHGINKSQIKKKKKVSLDICPTQHSEDEESDKSDSECYVEQEIPVSKEDEEALERFMSKQPPKRLCLADIIMEKLSAKRTEINSVLSDNDGVEVKEMDERVVEMYRNVRNILSVYRSGKLPKPFKIIPSLRNWEQVLHITRPEQWSAAAMYQGTRIFASNLNSKMAQRFFNLVLLPRIRDDIGQYKQLNYHLYMSLRKALFKPAAFFKGILIPLCEADCTLREATIVASILIKYSVPMLHAAAAMLKLAEMSYNGGTSIFLRALIDKKYALPYRVIDGIVYHFLGFSREQRRLPVLWHQCFLTFVQRYKENVSSEQKESLLEVLRVHNHAEITPDIRWELLNSKCRDDVKEEPSTMDVQ</sequence>
<dbReference type="InterPro" id="IPR007955">
    <property type="entry name" value="Bystin"/>
</dbReference>
<dbReference type="GO" id="GO:0030688">
    <property type="term" value="C:preribosome, small subunit precursor"/>
    <property type="evidence" value="ECO:0007669"/>
    <property type="project" value="TreeGrafter"/>
</dbReference>
<dbReference type="GO" id="GO:0005737">
    <property type="term" value="C:cytoplasm"/>
    <property type="evidence" value="ECO:0007669"/>
    <property type="project" value="TreeGrafter"/>
</dbReference>
<feature type="compositionally biased region" description="Basic residues" evidence="6">
    <location>
        <begin position="1"/>
        <end position="13"/>
    </location>
</feature>
<keyword evidence="4" id="KW-0539">Nucleus</keyword>
<feature type="compositionally biased region" description="Basic and acidic residues" evidence="6">
    <location>
        <begin position="21"/>
        <end position="40"/>
    </location>
</feature>
<dbReference type="Proteomes" id="UP000515154">
    <property type="component" value="Linkage group LG23"/>
</dbReference>
<evidence type="ECO:0000256" key="2">
    <source>
        <dbReference type="ARBA" id="ARBA00007114"/>
    </source>
</evidence>
<evidence type="ECO:0000256" key="3">
    <source>
        <dbReference type="ARBA" id="ARBA00022517"/>
    </source>
</evidence>
<feature type="region of interest" description="Disordered" evidence="6">
    <location>
        <begin position="58"/>
        <end position="104"/>
    </location>
</feature>
<dbReference type="GO" id="GO:0006364">
    <property type="term" value="P:rRNA processing"/>
    <property type="evidence" value="ECO:0007669"/>
    <property type="project" value="TreeGrafter"/>
</dbReference>
<comment type="similarity">
    <text evidence="2">Belongs to the bystin family.</text>
</comment>
<dbReference type="Pfam" id="PF05291">
    <property type="entry name" value="Bystin"/>
    <property type="match status" value="1"/>
</dbReference>
<protein>
    <recommendedName>
        <fullName evidence="5">Bystin</fullName>
    </recommendedName>
</protein>
<proteinExistence type="inferred from homology"/>
<evidence type="ECO:0000256" key="1">
    <source>
        <dbReference type="ARBA" id="ARBA00004604"/>
    </source>
</evidence>
<keyword evidence="3" id="KW-0690">Ribosome biogenesis</keyword>
<dbReference type="FunFam" id="1.25.40.480:FF:000001">
    <property type="entry name" value="Bystin (51.6 kD)-like"/>
    <property type="match status" value="1"/>
</dbReference>
<dbReference type="PANTHER" id="PTHR12821">
    <property type="entry name" value="BYSTIN"/>
    <property type="match status" value="1"/>
</dbReference>
<dbReference type="KEGG" id="osn:115223509"/>
<dbReference type="PANTHER" id="PTHR12821:SF0">
    <property type="entry name" value="BYSTIN"/>
    <property type="match status" value="1"/>
</dbReference>
<evidence type="ECO:0000313" key="8">
    <source>
        <dbReference type="RefSeq" id="XP_029649986.1"/>
    </source>
</evidence>
<dbReference type="Gene3D" id="1.25.40.480">
    <property type="match status" value="1"/>
</dbReference>
<evidence type="ECO:0000256" key="6">
    <source>
        <dbReference type="SAM" id="MobiDB-lite"/>
    </source>
</evidence>
<dbReference type="AlphaFoldDB" id="A0A6P7TLP2"/>
<evidence type="ECO:0000256" key="5">
    <source>
        <dbReference type="ARBA" id="ARBA00074032"/>
    </source>
</evidence>
<dbReference type="GO" id="GO:0005730">
    <property type="term" value="C:nucleolus"/>
    <property type="evidence" value="ECO:0007669"/>
    <property type="project" value="UniProtKB-SubCell"/>
</dbReference>
<organism evidence="7 8">
    <name type="scientific">Octopus sinensis</name>
    <name type="common">East Asian common octopus</name>
    <dbReference type="NCBI Taxonomy" id="2607531"/>
    <lineage>
        <taxon>Eukaryota</taxon>
        <taxon>Metazoa</taxon>
        <taxon>Spiralia</taxon>
        <taxon>Lophotrochozoa</taxon>
        <taxon>Mollusca</taxon>
        <taxon>Cephalopoda</taxon>
        <taxon>Coleoidea</taxon>
        <taxon>Octopodiformes</taxon>
        <taxon>Octopoda</taxon>
        <taxon>Incirrata</taxon>
        <taxon>Octopodidae</taxon>
        <taxon>Octopus</taxon>
    </lineage>
</organism>
<reference evidence="8" key="1">
    <citation type="submission" date="2025-08" db="UniProtKB">
        <authorList>
            <consortium name="RefSeq"/>
        </authorList>
    </citation>
    <scope>IDENTIFICATION</scope>
</reference>
<evidence type="ECO:0000256" key="4">
    <source>
        <dbReference type="ARBA" id="ARBA00023242"/>
    </source>
</evidence>
<accession>A0A6P7TLP2</accession>
<dbReference type="GO" id="GO:0030515">
    <property type="term" value="F:snoRNA binding"/>
    <property type="evidence" value="ECO:0007669"/>
    <property type="project" value="TreeGrafter"/>
</dbReference>
<comment type="subcellular location">
    <subcellularLocation>
        <location evidence="1">Nucleus</location>
        <location evidence="1">Nucleolus</location>
    </subcellularLocation>
</comment>
<keyword evidence="7" id="KW-1185">Reference proteome</keyword>
<name>A0A6P7TLP2_9MOLL</name>
<feature type="region of interest" description="Disordered" evidence="6">
    <location>
        <begin position="1"/>
        <end position="46"/>
    </location>
</feature>
<dbReference type="RefSeq" id="XP_029649986.1">
    <property type="nucleotide sequence ID" value="XM_029794126.2"/>
</dbReference>
<gene>
    <name evidence="8" type="primary">LOC115223509</name>
</gene>